<protein>
    <submittedName>
        <fullName evidence="1">Uncharacterized protein</fullName>
    </submittedName>
</protein>
<evidence type="ECO:0000313" key="2">
    <source>
        <dbReference type="Proteomes" id="UP001146067"/>
    </source>
</evidence>
<accession>A0A9X3PAE8</accession>
<dbReference type="RefSeq" id="WP_270111809.1">
    <property type="nucleotide sequence ID" value="NZ_JAPZVP010000016.1"/>
</dbReference>
<dbReference type="AlphaFoldDB" id="A0A9X3PAE8"/>
<evidence type="ECO:0000313" key="1">
    <source>
        <dbReference type="EMBL" id="MDA1361776.1"/>
    </source>
</evidence>
<keyword evidence="2" id="KW-1185">Reference proteome</keyword>
<gene>
    <name evidence="1" type="ORF">O1R50_19260</name>
</gene>
<reference evidence="1" key="1">
    <citation type="submission" date="2022-12" db="EMBL/GenBank/DDBJ databases">
        <title>Gycomyces niveus sp.nov.,a novel actinomycete isolated from soil in Shouguan.</title>
        <authorList>
            <person name="Yang X."/>
        </authorList>
    </citation>
    <scope>NUCLEOTIDE SEQUENCE</scope>
    <source>
        <strain evidence="1">NEAU-A15</strain>
    </source>
</reference>
<dbReference type="EMBL" id="JAPZVP010000016">
    <property type="protein sequence ID" value="MDA1361776.1"/>
    <property type="molecule type" value="Genomic_DNA"/>
</dbReference>
<sequence length="329" mass="36097">MPKFATFQSMKDDPPPSKDELKEMVAKFNEPLQMLYVRSRYDAFFKERYPTGSTIQSPRENWTFDFETHMTRAEEEELRSLCWPLATNFVIDMLVGIDNLVDKDEGDLDALVEDLLQLGTSYDGAMTDAKLALVQDRFESWNGDAGAAIRERYSDHLTRSTQTHSAMAHALANAAQLDSLIMMKVRHHLDGLVRTAGTAIDNGPAGSNLDFEPIIGWLTALGVVVSAPGSLPVMGAVGWVGSTIQTILSELPLEPTDEPRMDSSDPDELREQVLAAFDQVAEVVKADRERLAEELLAAFEGLVALIGSGDAAESSRVIPNPNGVNSITL</sequence>
<dbReference type="Proteomes" id="UP001146067">
    <property type="component" value="Unassembled WGS sequence"/>
</dbReference>
<proteinExistence type="predicted"/>
<comment type="caution">
    <text evidence="1">The sequence shown here is derived from an EMBL/GenBank/DDBJ whole genome shotgun (WGS) entry which is preliminary data.</text>
</comment>
<organism evidence="1 2">
    <name type="scientific">Glycomyces luteolus</name>
    <dbReference type="NCBI Taxonomy" id="2670330"/>
    <lineage>
        <taxon>Bacteria</taxon>
        <taxon>Bacillati</taxon>
        <taxon>Actinomycetota</taxon>
        <taxon>Actinomycetes</taxon>
        <taxon>Glycomycetales</taxon>
        <taxon>Glycomycetaceae</taxon>
        <taxon>Glycomyces</taxon>
    </lineage>
</organism>
<name>A0A9X3PAE8_9ACTN</name>